<accession>A0A1N6D412</accession>
<reference evidence="4" key="1">
    <citation type="submission" date="2016-11" db="EMBL/GenBank/DDBJ databases">
        <authorList>
            <person name="Varghese N."/>
            <person name="Submissions S."/>
        </authorList>
    </citation>
    <scope>NUCLEOTIDE SEQUENCE [LARGE SCALE GENOMIC DNA]</scope>
    <source>
        <strain evidence="4">DSM 15292</strain>
    </source>
</reference>
<dbReference type="Pfam" id="PF02517">
    <property type="entry name" value="Rce1-like"/>
    <property type="match status" value="1"/>
</dbReference>
<evidence type="ECO:0000313" key="3">
    <source>
        <dbReference type="EMBL" id="SIN65436.1"/>
    </source>
</evidence>
<dbReference type="RefSeq" id="WP_074222934.1">
    <property type="nucleotide sequence ID" value="NZ_FSRC01000001.1"/>
</dbReference>
<keyword evidence="1" id="KW-0472">Membrane</keyword>
<dbReference type="GO" id="GO:0004175">
    <property type="term" value="F:endopeptidase activity"/>
    <property type="evidence" value="ECO:0007669"/>
    <property type="project" value="UniProtKB-ARBA"/>
</dbReference>
<evidence type="ECO:0000259" key="2">
    <source>
        <dbReference type="Pfam" id="PF02517"/>
    </source>
</evidence>
<feature type="transmembrane region" description="Helical" evidence="1">
    <location>
        <begin position="137"/>
        <end position="157"/>
    </location>
</feature>
<keyword evidence="4" id="KW-1185">Reference proteome</keyword>
<evidence type="ECO:0000256" key="1">
    <source>
        <dbReference type="SAM" id="Phobius"/>
    </source>
</evidence>
<feature type="transmembrane region" description="Helical" evidence="1">
    <location>
        <begin position="97"/>
        <end position="125"/>
    </location>
</feature>
<gene>
    <name evidence="3" type="ORF">SAMN05444394_0140</name>
</gene>
<feature type="transmembrane region" description="Helical" evidence="1">
    <location>
        <begin position="28"/>
        <end position="46"/>
    </location>
</feature>
<dbReference type="AlphaFoldDB" id="A0A1N6D412"/>
<feature type="transmembrane region" description="Helical" evidence="1">
    <location>
        <begin position="67"/>
        <end position="85"/>
    </location>
</feature>
<feature type="transmembrane region" description="Helical" evidence="1">
    <location>
        <begin position="163"/>
        <end position="183"/>
    </location>
</feature>
<dbReference type="Proteomes" id="UP000185221">
    <property type="component" value="Unassembled WGS sequence"/>
</dbReference>
<proteinExistence type="predicted"/>
<feature type="transmembrane region" description="Helical" evidence="1">
    <location>
        <begin position="190"/>
        <end position="211"/>
    </location>
</feature>
<dbReference type="OrthoDB" id="847268at2"/>
<name>A0A1N6D412_9BACT</name>
<sequence length="213" mass="24954">MKIFYSLRDFIIHPEKAASFQPISFSDFFGLLLLVILFVVPYGLLFEWMGMDQFENGLMDLFKENKWLFAVLGVVIAPIIEEPIFRLHLDLKKSSIWWSLILSLLLASVLWFPLIFIGYMIYLLVSVSNHNPPPQRFVVYVSAALFGLIHITNFKNFDFSQHFFYIPFLVAIQIWVGLVLSYIRLKHGMFWAILFHAVYNAVLIIPTVYFYEP</sequence>
<dbReference type="InterPro" id="IPR003675">
    <property type="entry name" value="Rce1/LyrA-like_dom"/>
</dbReference>
<evidence type="ECO:0000313" key="4">
    <source>
        <dbReference type="Proteomes" id="UP000185221"/>
    </source>
</evidence>
<dbReference type="GO" id="GO:0080120">
    <property type="term" value="P:CAAX-box protein maturation"/>
    <property type="evidence" value="ECO:0007669"/>
    <property type="project" value="UniProtKB-ARBA"/>
</dbReference>
<keyword evidence="1" id="KW-0812">Transmembrane</keyword>
<organism evidence="3 4">
    <name type="scientific">Algoriphagus halophilus</name>
    <dbReference type="NCBI Taxonomy" id="226505"/>
    <lineage>
        <taxon>Bacteria</taxon>
        <taxon>Pseudomonadati</taxon>
        <taxon>Bacteroidota</taxon>
        <taxon>Cytophagia</taxon>
        <taxon>Cytophagales</taxon>
        <taxon>Cyclobacteriaceae</taxon>
        <taxon>Algoriphagus</taxon>
    </lineage>
</organism>
<keyword evidence="3" id="KW-0645">Protease</keyword>
<keyword evidence="1" id="KW-1133">Transmembrane helix</keyword>
<dbReference type="EMBL" id="FSRC01000001">
    <property type="protein sequence ID" value="SIN65436.1"/>
    <property type="molecule type" value="Genomic_DNA"/>
</dbReference>
<dbReference type="GO" id="GO:0006508">
    <property type="term" value="P:proteolysis"/>
    <property type="evidence" value="ECO:0007669"/>
    <property type="project" value="UniProtKB-KW"/>
</dbReference>
<keyword evidence="3" id="KW-0378">Hydrolase</keyword>
<dbReference type="STRING" id="226505.SAMN05444394_0140"/>
<feature type="domain" description="CAAX prenyl protease 2/Lysostaphin resistance protein A-like" evidence="2">
    <location>
        <begin position="65"/>
        <end position="202"/>
    </location>
</feature>
<protein>
    <submittedName>
        <fullName evidence="3">CAAX protease self-immunity</fullName>
    </submittedName>
</protein>